<feature type="transmembrane region" description="Helical" evidence="6">
    <location>
        <begin position="253"/>
        <end position="279"/>
    </location>
</feature>
<dbReference type="Pfam" id="PF13520">
    <property type="entry name" value="AA_permease_2"/>
    <property type="match status" value="1"/>
</dbReference>
<evidence type="ECO:0000256" key="1">
    <source>
        <dbReference type="ARBA" id="ARBA00004141"/>
    </source>
</evidence>
<dbReference type="Proteomes" id="UP000193411">
    <property type="component" value="Unassembled WGS sequence"/>
</dbReference>
<protein>
    <submittedName>
        <fullName evidence="7">Amino acid/polyamine transporter I</fullName>
    </submittedName>
</protein>
<organism evidence="7 8">
    <name type="scientific">Catenaria anguillulae PL171</name>
    <dbReference type="NCBI Taxonomy" id="765915"/>
    <lineage>
        <taxon>Eukaryota</taxon>
        <taxon>Fungi</taxon>
        <taxon>Fungi incertae sedis</taxon>
        <taxon>Blastocladiomycota</taxon>
        <taxon>Blastocladiomycetes</taxon>
        <taxon>Blastocladiales</taxon>
        <taxon>Catenariaceae</taxon>
        <taxon>Catenaria</taxon>
    </lineage>
</organism>
<dbReference type="Gene3D" id="1.20.1740.10">
    <property type="entry name" value="Amino acid/polyamine transporter I"/>
    <property type="match status" value="1"/>
</dbReference>
<dbReference type="OrthoDB" id="5982228at2759"/>
<dbReference type="EMBL" id="MCFL01000048">
    <property type="protein sequence ID" value="ORZ32325.1"/>
    <property type="molecule type" value="Genomic_DNA"/>
</dbReference>
<feature type="transmembrane region" description="Helical" evidence="6">
    <location>
        <begin position="219"/>
        <end position="241"/>
    </location>
</feature>
<dbReference type="InterPro" id="IPR002293">
    <property type="entry name" value="AA/rel_permease1"/>
</dbReference>
<keyword evidence="4 6" id="KW-1133">Transmembrane helix</keyword>
<dbReference type="AlphaFoldDB" id="A0A1Y2HCT5"/>
<feature type="transmembrane region" description="Helical" evidence="6">
    <location>
        <begin position="299"/>
        <end position="322"/>
    </location>
</feature>
<keyword evidence="2" id="KW-0813">Transport</keyword>
<keyword evidence="8" id="KW-1185">Reference proteome</keyword>
<proteinExistence type="predicted"/>
<accession>A0A1Y2HCT5</accession>
<feature type="transmembrane region" description="Helical" evidence="6">
    <location>
        <begin position="406"/>
        <end position="428"/>
    </location>
</feature>
<evidence type="ECO:0000256" key="2">
    <source>
        <dbReference type="ARBA" id="ARBA00022448"/>
    </source>
</evidence>
<feature type="transmembrane region" description="Helical" evidence="6">
    <location>
        <begin position="350"/>
        <end position="369"/>
    </location>
</feature>
<dbReference type="GO" id="GO:0015171">
    <property type="term" value="F:amino acid transmembrane transporter activity"/>
    <property type="evidence" value="ECO:0007669"/>
    <property type="project" value="TreeGrafter"/>
</dbReference>
<evidence type="ECO:0000313" key="7">
    <source>
        <dbReference type="EMBL" id="ORZ32325.1"/>
    </source>
</evidence>
<dbReference type="PANTHER" id="PTHR43243">
    <property type="entry name" value="INNER MEMBRANE TRANSPORTER YGJI-RELATED"/>
    <property type="match status" value="1"/>
</dbReference>
<evidence type="ECO:0000313" key="8">
    <source>
        <dbReference type="Proteomes" id="UP000193411"/>
    </source>
</evidence>
<evidence type="ECO:0000256" key="4">
    <source>
        <dbReference type="ARBA" id="ARBA00022989"/>
    </source>
</evidence>
<evidence type="ECO:0000256" key="5">
    <source>
        <dbReference type="ARBA" id="ARBA00023136"/>
    </source>
</evidence>
<comment type="subcellular location">
    <subcellularLocation>
        <location evidence="1">Membrane</location>
        <topology evidence="1">Multi-pass membrane protein</topology>
    </subcellularLocation>
</comment>
<gene>
    <name evidence="7" type="ORF">BCR44DRAFT_138832</name>
</gene>
<dbReference type="PIRSF" id="PIRSF006060">
    <property type="entry name" value="AA_transporter"/>
    <property type="match status" value="1"/>
</dbReference>
<name>A0A1Y2HCT5_9FUNG</name>
<feature type="transmembrane region" description="Helical" evidence="6">
    <location>
        <begin position="70"/>
        <end position="91"/>
    </location>
</feature>
<dbReference type="GO" id="GO:0016020">
    <property type="term" value="C:membrane"/>
    <property type="evidence" value="ECO:0007669"/>
    <property type="project" value="UniProtKB-SubCell"/>
</dbReference>
<comment type="caution">
    <text evidence="7">The sequence shown here is derived from an EMBL/GenBank/DDBJ whole genome shotgun (WGS) entry which is preliminary data.</text>
</comment>
<dbReference type="STRING" id="765915.A0A1Y2HCT5"/>
<evidence type="ECO:0000256" key="6">
    <source>
        <dbReference type="SAM" id="Phobius"/>
    </source>
</evidence>
<dbReference type="PANTHER" id="PTHR43243:SF4">
    <property type="entry name" value="CATIONIC AMINO ACID TRANSPORTER 4"/>
    <property type="match status" value="1"/>
</dbReference>
<keyword evidence="3 6" id="KW-0812">Transmembrane</keyword>
<keyword evidence="5 6" id="KW-0472">Membrane</keyword>
<feature type="transmembrane region" description="Helical" evidence="6">
    <location>
        <begin position="434"/>
        <end position="451"/>
    </location>
</feature>
<feature type="transmembrane region" description="Helical" evidence="6">
    <location>
        <begin position="12"/>
        <end position="32"/>
    </location>
</feature>
<sequence>MKRHLTARNVFLLSAAGTISAGIFYGAGAAAANYAGPAVILAFVVVGFTSMFVGLCYCELATAIPAIGSVYVYAFSTGGELFAFVAGWTAIAQYVTIAATAATSLTSHLGKLVELATDRPAGVTLTQSPLSYSDATGFHRSAESNGILNLPAVAAVILCTFAMCFGIKRSAHISHVLTGIALIVFLALVIVIATGYDSFPYLSPFVPGSDMQGAYGIRGVFQAAASIAFVCFGIDSAANCVQEVQRPARDIPIGIIGSILFSIIVYVLTYGGVLGVTPFKELKSMTPLADASFDIFRALGWFVCVAGLTGLASVIIVSLIALPRILCSMAQDGLVGAMFGHIDRKSGTPIIPTLACGALIAIMAGLFPLGLLGNLASAATLMSFTLVAASACILRFKHPDVHRPFTFPLGPVVVPAVAGTCSLGLLVFCRWENVVRLLVWVCIGMGVYFGWSVKHSVLRTGEPVADVVSETQATRVDMVVVAATKADQGGEPMARAYDGK</sequence>
<feature type="transmembrane region" description="Helical" evidence="6">
    <location>
        <begin position="179"/>
        <end position="199"/>
    </location>
</feature>
<feature type="transmembrane region" description="Helical" evidence="6">
    <location>
        <begin position="38"/>
        <end position="58"/>
    </location>
</feature>
<evidence type="ECO:0000256" key="3">
    <source>
        <dbReference type="ARBA" id="ARBA00022692"/>
    </source>
</evidence>
<feature type="transmembrane region" description="Helical" evidence="6">
    <location>
        <begin position="147"/>
        <end position="167"/>
    </location>
</feature>
<reference evidence="7 8" key="1">
    <citation type="submission" date="2016-07" db="EMBL/GenBank/DDBJ databases">
        <title>Pervasive Adenine N6-methylation of Active Genes in Fungi.</title>
        <authorList>
            <consortium name="DOE Joint Genome Institute"/>
            <person name="Mondo S.J."/>
            <person name="Dannebaum R.O."/>
            <person name="Kuo R.C."/>
            <person name="Labutti K."/>
            <person name="Haridas S."/>
            <person name="Kuo A."/>
            <person name="Salamov A."/>
            <person name="Ahrendt S.R."/>
            <person name="Lipzen A."/>
            <person name="Sullivan W."/>
            <person name="Andreopoulos W.B."/>
            <person name="Clum A."/>
            <person name="Lindquist E."/>
            <person name="Daum C."/>
            <person name="Ramamoorthy G.K."/>
            <person name="Gryganskyi A."/>
            <person name="Culley D."/>
            <person name="Magnuson J.K."/>
            <person name="James T.Y."/>
            <person name="O'Malley M.A."/>
            <person name="Stajich J.E."/>
            <person name="Spatafora J.W."/>
            <person name="Visel A."/>
            <person name="Grigoriev I.V."/>
        </authorList>
    </citation>
    <scope>NUCLEOTIDE SEQUENCE [LARGE SCALE GENOMIC DNA]</scope>
    <source>
        <strain evidence="7 8">PL171</strain>
    </source>
</reference>
<feature type="non-terminal residue" evidence="7">
    <location>
        <position position="1"/>
    </location>
</feature>